<dbReference type="AlphaFoldDB" id="A0A7I7S9E6"/>
<dbReference type="Proteomes" id="UP000193577">
    <property type="component" value="Unassembled WGS sequence"/>
</dbReference>
<organism evidence="1 2">
    <name type="scientific">Mycolicibacillus koreensis</name>
    <dbReference type="NCBI Taxonomy" id="1069220"/>
    <lineage>
        <taxon>Bacteria</taxon>
        <taxon>Bacillati</taxon>
        <taxon>Actinomycetota</taxon>
        <taxon>Actinomycetes</taxon>
        <taxon>Mycobacteriales</taxon>
        <taxon>Mycobacteriaceae</taxon>
        <taxon>Mycolicibacillus</taxon>
    </lineage>
</organism>
<name>A0A7I7S9E6_9MYCO</name>
<dbReference type="OrthoDB" id="3249195at2"/>
<dbReference type="RefSeq" id="WP_085302287.1">
    <property type="nucleotide sequence ID" value="NZ_AP022594.1"/>
</dbReference>
<keyword evidence="2" id="KW-1185">Reference proteome</keyword>
<evidence type="ECO:0000313" key="2">
    <source>
        <dbReference type="Proteomes" id="UP000193577"/>
    </source>
</evidence>
<comment type="caution">
    <text evidence="1">The sequence shown here is derived from an EMBL/GenBank/DDBJ whole genome shotgun (WGS) entry which is preliminary data.</text>
</comment>
<sequence length="310" mass="33621">MSYDLTVYAPGRDIPLDLPALIASIAGLSVEAADDVETKVRRGAGYSFTVFGPFRIEPEDVPVAAVPHVLEPGLCWQVIVEGSTAAEVPTAVRFAKKLATASEGVAVDEQSGEPLGTAKFRAVAAPSTGRASIVQLRWYTPTAGSDPVDGPRLWLELAESMLPEALPRRFGNVEPFQYRLDRDGEERFYACFHNEDFSLAFTTRRPCLSGGLGAARNTPTVCDHLTVLADPLRDPRWRNTIRRFFIAYAARRGAVLATGSILRDYLVSASGAAAAGPRLPAGRRHPPLLGRCVLRRRRRADAPSRSPSPS</sequence>
<protein>
    <submittedName>
        <fullName evidence="1">Uncharacterized protein</fullName>
    </submittedName>
</protein>
<gene>
    <name evidence="1" type="ORF">B8W67_03505</name>
</gene>
<dbReference type="EMBL" id="NCXO01000005">
    <property type="protein sequence ID" value="OSC35162.1"/>
    <property type="molecule type" value="Genomic_DNA"/>
</dbReference>
<reference evidence="1 2" key="1">
    <citation type="submission" date="2017-04" db="EMBL/GenBank/DDBJ databases">
        <title>The new phylogeny of genus Mycobacterium.</title>
        <authorList>
            <person name="Tortoli E."/>
            <person name="Trovato A."/>
            <person name="Cirillo D.M."/>
        </authorList>
    </citation>
    <scope>NUCLEOTIDE SEQUENCE [LARGE SCALE GENOMIC DNA]</scope>
    <source>
        <strain evidence="1 2">KCTC 19819</strain>
    </source>
</reference>
<evidence type="ECO:0000313" key="1">
    <source>
        <dbReference type="EMBL" id="OSC35162.1"/>
    </source>
</evidence>
<accession>A0A7I7S9E6</accession>
<proteinExistence type="predicted"/>